<evidence type="ECO:0000256" key="9">
    <source>
        <dbReference type="ARBA" id="ARBA00023204"/>
    </source>
</evidence>
<keyword evidence="9 11" id="KW-0234">DNA repair</keyword>
<evidence type="ECO:0000256" key="6">
    <source>
        <dbReference type="ARBA" id="ARBA00022839"/>
    </source>
</evidence>
<evidence type="ECO:0000256" key="11">
    <source>
        <dbReference type="HAMAP-Rule" id="MF_01487"/>
    </source>
</evidence>
<dbReference type="SUPFAM" id="SSF52540">
    <property type="entry name" value="P-loop containing nucleoside triphosphate hydrolases"/>
    <property type="match status" value="1"/>
</dbReference>
<dbReference type="InterPro" id="IPR006344">
    <property type="entry name" value="RecD"/>
</dbReference>
<dbReference type="Pfam" id="PF21185">
    <property type="entry name" value="RecD_N"/>
    <property type="match status" value="1"/>
</dbReference>
<protein>
    <recommendedName>
        <fullName evidence="11">RecBCD enzyme subunit RecD</fullName>
        <ecNumber evidence="11">5.6.2.3</ecNumber>
    </recommendedName>
    <alternativeName>
        <fullName evidence="11">DNA 5'-3' helicase subunit RecD</fullName>
    </alternativeName>
    <alternativeName>
        <fullName evidence="11">Exonuclease V subunit RecD</fullName>
        <shortName evidence="11">ExoV subunit RecD</shortName>
    </alternativeName>
    <alternativeName>
        <fullName evidence="11">Helicase/nuclease RecBCD subunit RecD</fullName>
    </alternativeName>
</protein>
<keyword evidence="7 11" id="KW-0067">ATP-binding</keyword>
<accession>A0ABV6E228</accession>
<keyword evidence="5 11" id="KW-0347">Helicase</keyword>
<dbReference type="InterPro" id="IPR049550">
    <property type="entry name" value="RecD_N"/>
</dbReference>
<dbReference type="Gene3D" id="3.40.50.300">
    <property type="entry name" value="P-loop containing nucleotide triphosphate hydrolases"/>
    <property type="match status" value="3"/>
</dbReference>
<evidence type="ECO:0000256" key="8">
    <source>
        <dbReference type="ARBA" id="ARBA00023125"/>
    </source>
</evidence>
<name>A0ABV6E228_9ACTN</name>
<evidence type="ECO:0000313" key="14">
    <source>
        <dbReference type="EMBL" id="MFC0223038.1"/>
    </source>
</evidence>
<dbReference type="InterPro" id="IPR027417">
    <property type="entry name" value="P-loop_NTPase"/>
</dbReference>
<dbReference type="Pfam" id="PF13604">
    <property type="entry name" value="AAA_30"/>
    <property type="match status" value="1"/>
</dbReference>
<dbReference type="Proteomes" id="UP001589698">
    <property type="component" value="Unassembled WGS sequence"/>
</dbReference>
<evidence type="ECO:0000259" key="13">
    <source>
        <dbReference type="Pfam" id="PF21185"/>
    </source>
</evidence>
<feature type="domain" description="RecBCD enzyme subunit RecD N-terminal" evidence="13">
    <location>
        <begin position="29"/>
        <end position="109"/>
    </location>
</feature>
<comment type="miscellaneous">
    <text evidence="11">In the RecBCD complex, RecB has a slow 3'-5' helicase, an exonuclease activity and loads RecA onto ssDNA, RecD has a fast 5'-3' helicase activity, while RecC stimulates the ATPase and processivity of the RecB helicase and contributes to recognition of the Chi site.</text>
</comment>
<evidence type="ECO:0000259" key="12">
    <source>
        <dbReference type="Pfam" id="PF13538"/>
    </source>
</evidence>
<dbReference type="InterPro" id="IPR041851">
    <property type="entry name" value="RecD_N_sf"/>
</dbReference>
<dbReference type="HAMAP" id="MF_01487">
    <property type="entry name" value="RecD"/>
    <property type="match status" value="1"/>
</dbReference>
<keyword evidence="6 11" id="KW-0269">Exonuclease</keyword>
<dbReference type="RefSeq" id="WP_378518789.1">
    <property type="nucleotide sequence ID" value="NZ_CBCSDI010000039.1"/>
</dbReference>
<dbReference type="Pfam" id="PF13538">
    <property type="entry name" value="UvrD_C_2"/>
    <property type="match status" value="1"/>
</dbReference>
<dbReference type="CDD" id="cd17933">
    <property type="entry name" value="DEXSc_RecD-like"/>
    <property type="match status" value="1"/>
</dbReference>
<evidence type="ECO:0000256" key="3">
    <source>
        <dbReference type="ARBA" id="ARBA00022763"/>
    </source>
</evidence>
<sequence>MSDVFEPVDATDARLALGATGLLRELNVAGVLTSADVHVATALGRLGREPDERVLLAVALAVRAVRGGSVCLDLSTVADPPDLPWPDTAEWTAAVAASPLVETGLVRWENDLLYLDRYHEQETQVVDDLLARAASTPPHDPALMAASMERLVAAMQRARPGTTYDEQVAACEAAAGRWTTVLTGGPGTGKTTTVASLLVGLLDQHAGGLRIALAAPTGKAAARLQQAVHQEAEAFDQTDRDRLAGVTASTLHRLLRPDPGNSTRFRHHRGNRLPHDVVVVDESSMMSLTQTARLLEAVRPDARLVLVGDPHQLSSVEAGAVLSDVVRGFAGRADSPVAELRTTHRFGEHIGALAECLRTGDADGAMAVLTAGHEAVEWVDEADPAPRIRSTALASALAVRDAAQHGDVAGALRALDHHRLLCAHRDGPYGVRHWNRRIEQWLTAETGDPLFERAYVGRPLLVTANDHQLGVYNGDSGVVVATAAGPRAVIAASDGPRDLAPSRLGDVETMHAMTIHKSQGSQADVVTVLLPDEDSRLLSRELFYTAVTRARTRVRVVGSEAAVRAAIGRRVQRASGLAVRLAEAP</sequence>
<keyword evidence="3 11" id="KW-0227">DNA damage</keyword>
<dbReference type="Gene3D" id="1.10.10.1020">
    <property type="entry name" value="RecBCD complex, subunit RecD, N-terminal domain"/>
    <property type="match status" value="1"/>
</dbReference>
<keyword evidence="4 11" id="KW-0378">Hydrolase</keyword>
<dbReference type="GO" id="GO:0008854">
    <property type="term" value="F:exodeoxyribonuclease V activity"/>
    <property type="evidence" value="ECO:0007669"/>
    <property type="project" value="UniProtKB-EC"/>
</dbReference>
<evidence type="ECO:0000256" key="4">
    <source>
        <dbReference type="ARBA" id="ARBA00022801"/>
    </source>
</evidence>
<dbReference type="InterPro" id="IPR027785">
    <property type="entry name" value="UvrD-like_helicase_C"/>
</dbReference>
<feature type="domain" description="UvrD-like helicase C-terminal" evidence="12">
    <location>
        <begin position="511"/>
        <end position="557"/>
    </location>
</feature>
<comment type="similarity">
    <text evidence="11">Belongs to the RecD family.</text>
</comment>
<keyword evidence="2 11" id="KW-0547">Nucleotide-binding</keyword>
<dbReference type="EMBL" id="JBHLXH010000001">
    <property type="protein sequence ID" value="MFC0223038.1"/>
    <property type="molecule type" value="Genomic_DNA"/>
</dbReference>
<dbReference type="PANTHER" id="PTHR43788:SF6">
    <property type="entry name" value="DNA HELICASE B"/>
    <property type="match status" value="1"/>
</dbReference>
<dbReference type="PANTHER" id="PTHR43788">
    <property type="entry name" value="DNA2/NAM7 HELICASE FAMILY MEMBER"/>
    <property type="match status" value="1"/>
</dbReference>
<comment type="function">
    <text evidence="11">A helicase/nuclease that prepares dsDNA breaks (DSB) for recombinational DNA repair. Binds to DSBs and unwinds DNA via a highly rapid and processive ATP-dependent bidirectional helicase activity. Unwinds dsDNA until it encounters a Chi (crossover hotspot instigator) sequence from the 3' direction. Cuts ssDNA a few nucleotides 3' to the Chi site. The properties and activities of the enzyme are changed at Chi. The Chi-altered holoenzyme produces a long 3'-ssDNA overhang and facilitates RecA-binding to the ssDNA for homologous DNA recombination and repair. Holoenzyme degrades any linearized DNA that is unable to undergo homologous recombination. In the holoenzyme this subunit has ssDNA-dependent ATPase and 5'-3' helicase activity. When added to pre-assembled RecBC greatly stimulates nuclease activity and augments holoenzyme processivity. Negatively regulates the RecA-loading ability of RecBCD.</text>
</comment>
<evidence type="ECO:0000313" key="15">
    <source>
        <dbReference type="Proteomes" id="UP001589698"/>
    </source>
</evidence>
<dbReference type="NCBIfam" id="TIGR01447">
    <property type="entry name" value="recD"/>
    <property type="match status" value="1"/>
</dbReference>
<dbReference type="EC" id="5.6.2.3" evidence="11"/>
<keyword evidence="15" id="KW-1185">Reference proteome</keyword>
<evidence type="ECO:0000256" key="7">
    <source>
        <dbReference type="ARBA" id="ARBA00022840"/>
    </source>
</evidence>
<reference evidence="14 15" key="1">
    <citation type="submission" date="2024-09" db="EMBL/GenBank/DDBJ databases">
        <authorList>
            <person name="Sun Q."/>
            <person name="Mori K."/>
        </authorList>
    </citation>
    <scope>NUCLEOTIDE SEQUENCE [LARGE SCALE GENOMIC DNA]</scope>
    <source>
        <strain evidence="14 15">CCM 8654</strain>
    </source>
</reference>
<evidence type="ECO:0000256" key="5">
    <source>
        <dbReference type="ARBA" id="ARBA00022806"/>
    </source>
</evidence>
<keyword evidence="8 11" id="KW-0238">DNA-binding</keyword>
<proteinExistence type="inferred from homology"/>
<evidence type="ECO:0000256" key="2">
    <source>
        <dbReference type="ARBA" id="ARBA00022741"/>
    </source>
</evidence>
<comment type="caution">
    <text evidence="14">The sequence shown here is derived from an EMBL/GenBank/DDBJ whole genome shotgun (WGS) entry which is preliminary data.</text>
</comment>
<comment type="subunit">
    <text evidence="11">Heterotrimer of RecB, RecC and RecD. All subunits contribute to DNA-binding.</text>
</comment>
<evidence type="ECO:0000256" key="1">
    <source>
        <dbReference type="ARBA" id="ARBA00022722"/>
    </source>
</evidence>
<keyword evidence="1 11" id="KW-0540">Nuclease</keyword>
<gene>
    <name evidence="11 14" type="primary">recD</name>
    <name evidence="14" type="ORF">ACFFJG_11130</name>
</gene>
<dbReference type="CDD" id="cd18809">
    <property type="entry name" value="SF1_C_RecD"/>
    <property type="match status" value="1"/>
</dbReference>
<organism evidence="14 15">
    <name type="scientific">Nocardioides zeicaulis</name>
    <dbReference type="NCBI Taxonomy" id="1776857"/>
    <lineage>
        <taxon>Bacteria</taxon>
        <taxon>Bacillati</taxon>
        <taxon>Actinomycetota</taxon>
        <taxon>Actinomycetes</taxon>
        <taxon>Propionibacteriales</taxon>
        <taxon>Nocardioidaceae</taxon>
        <taxon>Nocardioides</taxon>
    </lineage>
</organism>
<evidence type="ECO:0000256" key="10">
    <source>
        <dbReference type="ARBA" id="ARBA00023235"/>
    </source>
</evidence>
<comment type="catalytic activity">
    <reaction evidence="11">
        <text>ATP + H2O = ADP + phosphate + H(+)</text>
        <dbReference type="Rhea" id="RHEA:13065"/>
        <dbReference type="ChEBI" id="CHEBI:15377"/>
        <dbReference type="ChEBI" id="CHEBI:15378"/>
        <dbReference type="ChEBI" id="CHEBI:30616"/>
        <dbReference type="ChEBI" id="CHEBI:43474"/>
        <dbReference type="ChEBI" id="CHEBI:456216"/>
        <dbReference type="EC" id="5.6.2.3"/>
    </reaction>
</comment>
<keyword evidence="10 11" id="KW-0413">Isomerase</keyword>
<feature type="binding site" evidence="11">
    <location>
        <begin position="184"/>
        <end position="191"/>
    </location>
    <ligand>
        <name>ATP</name>
        <dbReference type="ChEBI" id="CHEBI:30616"/>
    </ligand>
</feature>
<dbReference type="InterPro" id="IPR050534">
    <property type="entry name" value="Coronavir_polyprotein_1ab"/>
</dbReference>